<dbReference type="AlphaFoldDB" id="A0A8D9HL36"/>
<evidence type="ECO:0000313" key="1">
    <source>
        <dbReference type="EMBL" id="CAG7899614.1"/>
    </source>
</evidence>
<dbReference type="Gramene" id="A08p32800.2_BraZ1">
    <property type="protein sequence ID" value="A08p32800.2_BraZ1.CDS"/>
    <property type="gene ID" value="A08g32800.2_BraZ1"/>
</dbReference>
<accession>A0A8D9HL36</accession>
<protein>
    <submittedName>
        <fullName evidence="1">Uncharacterized protein</fullName>
    </submittedName>
</protein>
<dbReference type="Proteomes" id="UP000694005">
    <property type="component" value="Chromosome A08"/>
</dbReference>
<dbReference type="EMBL" id="LS974624">
    <property type="protein sequence ID" value="CAG7899614.1"/>
    <property type="molecule type" value="Genomic_DNA"/>
</dbReference>
<sequence>MDKTRADLHSRIIATLQSVDFHFKAHPETKSSQSQILVAFSKGVEKVESKARMSIPLSEFIQYRVRKLP</sequence>
<proteinExistence type="predicted"/>
<name>A0A8D9HL36_BRACM</name>
<gene>
    <name evidence="1" type="ORF">BRAPAZ1V2_A08P32800.2</name>
</gene>
<reference evidence="1 2" key="1">
    <citation type="submission" date="2021-07" db="EMBL/GenBank/DDBJ databases">
        <authorList>
            <consortium name="Genoscope - CEA"/>
            <person name="William W."/>
        </authorList>
    </citation>
    <scope>NUCLEOTIDE SEQUENCE [LARGE SCALE GENOMIC DNA]</scope>
</reference>
<evidence type="ECO:0000313" key="2">
    <source>
        <dbReference type="Proteomes" id="UP000694005"/>
    </source>
</evidence>
<organism evidence="1 2">
    <name type="scientific">Brassica campestris</name>
    <name type="common">Field mustard</name>
    <dbReference type="NCBI Taxonomy" id="3711"/>
    <lineage>
        <taxon>Eukaryota</taxon>
        <taxon>Viridiplantae</taxon>
        <taxon>Streptophyta</taxon>
        <taxon>Embryophyta</taxon>
        <taxon>Tracheophyta</taxon>
        <taxon>Spermatophyta</taxon>
        <taxon>Magnoliopsida</taxon>
        <taxon>eudicotyledons</taxon>
        <taxon>Gunneridae</taxon>
        <taxon>Pentapetalae</taxon>
        <taxon>rosids</taxon>
        <taxon>malvids</taxon>
        <taxon>Brassicales</taxon>
        <taxon>Brassicaceae</taxon>
        <taxon>Brassiceae</taxon>
        <taxon>Brassica</taxon>
    </lineage>
</organism>